<dbReference type="InterPro" id="IPR017871">
    <property type="entry name" value="ABC_transporter-like_CS"/>
</dbReference>
<evidence type="ECO:0000256" key="5">
    <source>
        <dbReference type="ARBA" id="ARBA00022741"/>
    </source>
</evidence>
<dbReference type="InterPro" id="IPR050763">
    <property type="entry name" value="ABC_transporter_ATP-binding"/>
</dbReference>
<keyword evidence="6 10" id="KW-0067">ATP-binding</keyword>
<dbReference type="GO" id="GO:0005524">
    <property type="term" value="F:ATP binding"/>
    <property type="evidence" value="ECO:0007669"/>
    <property type="project" value="UniProtKB-KW"/>
</dbReference>
<evidence type="ECO:0000256" key="3">
    <source>
        <dbReference type="ARBA" id="ARBA00022448"/>
    </source>
</evidence>
<keyword evidence="4" id="KW-1003">Cell membrane</keyword>
<dbReference type="PANTHER" id="PTHR42711:SF5">
    <property type="entry name" value="ABC TRANSPORTER ATP-BINDING PROTEIN NATA"/>
    <property type="match status" value="1"/>
</dbReference>
<dbReference type="Proteomes" id="UP001042704">
    <property type="component" value="Chromosome"/>
</dbReference>
<dbReference type="PROSITE" id="PS00211">
    <property type="entry name" value="ABC_TRANSPORTER_1"/>
    <property type="match status" value="1"/>
</dbReference>
<evidence type="ECO:0000256" key="2">
    <source>
        <dbReference type="ARBA" id="ARBA00005417"/>
    </source>
</evidence>
<comment type="subcellular location">
    <subcellularLocation>
        <location evidence="1">Cell membrane</location>
    </subcellularLocation>
</comment>
<proteinExistence type="inferred from homology"/>
<dbReference type="InterPro" id="IPR003439">
    <property type="entry name" value="ABC_transporter-like_ATP-bd"/>
</dbReference>
<dbReference type="AlphaFoldDB" id="A0A8A3S6Z9"/>
<dbReference type="Pfam" id="PF00005">
    <property type="entry name" value="ABC_tran"/>
    <property type="match status" value="1"/>
</dbReference>
<evidence type="ECO:0000256" key="7">
    <source>
        <dbReference type="ARBA" id="ARBA00022967"/>
    </source>
</evidence>
<comment type="similarity">
    <text evidence="2">Belongs to the ABC transporter superfamily.</text>
</comment>
<protein>
    <submittedName>
        <fullName evidence="10">ABC transporter ATP-binding protein</fullName>
    </submittedName>
</protein>
<evidence type="ECO:0000259" key="9">
    <source>
        <dbReference type="PROSITE" id="PS50893"/>
    </source>
</evidence>
<evidence type="ECO:0000256" key="6">
    <source>
        <dbReference type="ARBA" id="ARBA00022840"/>
    </source>
</evidence>
<dbReference type="KEGG" id="maqe:RJ40_07910"/>
<evidence type="ECO:0000256" key="4">
    <source>
        <dbReference type="ARBA" id="ARBA00022475"/>
    </source>
</evidence>
<dbReference type="PANTHER" id="PTHR42711">
    <property type="entry name" value="ABC TRANSPORTER ATP-BINDING PROTEIN"/>
    <property type="match status" value="1"/>
</dbReference>
<dbReference type="Gene3D" id="3.40.50.300">
    <property type="entry name" value="P-loop containing nucleotide triphosphate hydrolases"/>
    <property type="match status" value="1"/>
</dbReference>
<evidence type="ECO:0000256" key="1">
    <source>
        <dbReference type="ARBA" id="ARBA00004236"/>
    </source>
</evidence>
<keyword evidence="5" id="KW-0547">Nucleotide-binding</keyword>
<dbReference type="GeneID" id="76424278"/>
<dbReference type="SUPFAM" id="SSF52540">
    <property type="entry name" value="P-loop containing nucleoside triphosphate hydrolases"/>
    <property type="match status" value="1"/>
</dbReference>
<keyword evidence="3" id="KW-0813">Transport</keyword>
<reference evidence="10" key="1">
    <citation type="journal article" date="2001" name="Int. J. Syst. Evol. Microbiol.">
        <title>Methanofollis aquaemaris sp. nov., a methanogen isolated from an aquaculture fish pond.</title>
        <authorList>
            <person name="Lai M.C."/>
            <person name="Chen S.C."/>
        </authorList>
    </citation>
    <scope>NUCLEOTIDE SEQUENCE</scope>
    <source>
        <strain evidence="10">N2F9704</strain>
    </source>
</reference>
<evidence type="ECO:0000256" key="8">
    <source>
        <dbReference type="ARBA" id="ARBA00023136"/>
    </source>
</evidence>
<dbReference type="SMART" id="SM00382">
    <property type="entry name" value="AAA"/>
    <property type="match status" value="1"/>
</dbReference>
<dbReference type="EMBL" id="CP036172">
    <property type="protein sequence ID" value="QSZ67434.1"/>
    <property type="molecule type" value="Genomic_DNA"/>
</dbReference>
<gene>
    <name evidence="10" type="ORF">RJ40_07910</name>
</gene>
<dbReference type="InterPro" id="IPR003593">
    <property type="entry name" value="AAA+_ATPase"/>
</dbReference>
<dbReference type="RefSeq" id="WP_265580323.1">
    <property type="nucleotide sequence ID" value="NZ_CP036172.1"/>
</dbReference>
<dbReference type="GO" id="GO:0005886">
    <property type="term" value="C:plasma membrane"/>
    <property type="evidence" value="ECO:0007669"/>
    <property type="project" value="UniProtKB-SubCell"/>
</dbReference>
<dbReference type="InterPro" id="IPR027417">
    <property type="entry name" value="P-loop_NTPase"/>
</dbReference>
<feature type="domain" description="ABC transporter" evidence="9">
    <location>
        <begin position="5"/>
        <end position="235"/>
    </location>
</feature>
<keyword evidence="8" id="KW-0472">Membrane</keyword>
<sequence>MREVIRAENLEKRFDDFVAVKEVDFSVAEGEAFGFLGPNGAGKTTTMRMVQCVSPRSAGYLEVLGMDPTTHAREIKALLGVVPQEDNLDPELTGYENLRTYARYFGVAKDVAEERIARLLAFVEMEKKKDVIIEHLSGGMKRRLVLARALVNDPRILVLDEPTTGLDPQARHLIWDQLQGLQAEGRTIVLTTHYMEEAERLCDRLVIMDHGGVLVEGSPADLIDQTIGRHLLEAEAVPAVLSCLDRHGVEYDLVGRLVLVPTDDPARMTSTLLQECGSIRLATRPTTLEDVFLKLTGRRLRE</sequence>
<dbReference type="GO" id="GO:0016887">
    <property type="term" value="F:ATP hydrolysis activity"/>
    <property type="evidence" value="ECO:0007669"/>
    <property type="project" value="InterPro"/>
</dbReference>
<dbReference type="FunFam" id="3.40.50.300:FF:000589">
    <property type="entry name" value="ABC transporter, ATP-binding subunit"/>
    <property type="match status" value="1"/>
</dbReference>
<keyword evidence="7" id="KW-1278">Translocase</keyword>
<organism evidence="10 11">
    <name type="scientific">Methanofollis aquaemaris</name>
    <dbReference type="NCBI Taxonomy" id="126734"/>
    <lineage>
        <taxon>Archaea</taxon>
        <taxon>Methanobacteriati</taxon>
        <taxon>Methanobacteriota</taxon>
        <taxon>Stenosarchaea group</taxon>
        <taxon>Methanomicrobia</taxon>
        <taxon>Methanomicrobiales</taxon>
        <taxon>Methanomicrobiaceae</taxon>
        <taxon>Methanofollis</taxon>
    </lineage>
</organism>
<name>A0A8A3S6Z9_9EURY</name>
<dbReference type="PROSITE" id="PS50893">
    <property type="entry name" value="ABC_TRANSPORTER_2"/>
    <property type="match status" value="1"/>
</dbReference>
<keyword evidence="11" id="KW-1185">Reference proteome</keyword>
<evidence type="ECO:0000313" key="11">
    <source>
        <dbReference type="Proteomes" id="UP001042704"/>
    </source>
</evidence>
<evidence type="ECO:0000313" key="10">
    <source>
        <dbReference type="EMBL" id="QSZ67434.1"/>
    </source>
</evidence>
<reference evidence="10" key="2">
    <citation type="submission" date="2019-02" db="EMBL/GenBank/DDBJ databases">
        <authorList>
            <person name="Chen S.-C."/>
            <person name="Chien H.-H."/>
            <person name="Lai M.-C."/>
        </authorList>
    </citation>
    <scope>NUCLEOTIDE SEQUENCE</scope>
    <source>
        <strain evidence="10">N2F9704</strain>
    </source>
</reference>
<accession>A0A8A3S6Z9</accession>